<dbReference type="Pfam" id="PF13530">
    <property type="entry name" value="SCP2_2"/>
    <property type="match status" value="1"/>
</dbReference>
<dbReference type="GO" id="GO:0030649">
    <property type="term" value="P:aminoglycoside antibiotic catabolic process"/>
    <property type="evidence" value="ECO:0007669"/>
    <property type="project" value="TreeGrafter"/>
</dbReference>
<dbReference type="CDD" id="cd04301">
    <property type="entry name" value="NAT_SF"/>
    <property type="match status" value="1"/>
</dbReference>
<sequence length="411" mass="45059">MVSVRQITTDELAEWVRVQRSAYFMHPTRIDMASQERWFVDGEVFGAYENNECVGTFRSSPYGIVVPGGNRVTAAGITSVAVTHTHRRRGILNRMMHTALASCVSEGMVMAMLVPTEYTLYGRYGFGPAVKNGYIKVSNPKNAWNESLGASLEGSVSLITGEKVRDLGPNLYRKFQEMQAGAADRKPAWWSDVTGEWFLSRRAIQPFYVVHQDGAGNITGLAIYEATLSGECGKNATLRVVDHIFLDDAARNAIWRYIFSLSNVDSVIVDSIPIDDPLPLLLNDPGAAHVGSNPTLWLRILDIAKVLSVRNYAASGSIAISVRDSLGYCSGCWLLTVDESGKVTVTPTSQMGDVELDVDSLSSLYMGGNNAITLRKAGAIRENRPGASEMLQEMFRVHEAPWFPANGLNLV</sequence>
<gene>
    <name evidence="2" type="ORF">DN051_44440</name>
</gene>
<dbReference type="Gene3D" id="3.30.1050.10">
    <property type="entry name" value="SCP2 sterol-binding domain"/>
    <property type="match status" value="1"/>
</dbReference>
<dbReference type="SUPFAM" id="SSF55718">
    <property type="entry name" value="SCP-like"/>
    <property type="match status" value="1"/>
</dbReference>
<keyword evidence="2" id="KW-0614">Plasmid</keyword>
<dbReference type="InterPro" id="IPR000182">
    <property type="entry name" value="GNAT_dom"/>
</dbReference>
<dbReference type="AlphaFoldDB" id="A0A2Z4JEM0"/>
<proteinExistence type="predicted"/>
<dbReference type="Pfam" id="PF17668">
    <property type="entry name" value="Acetyltransf_17"/>
    <property type="match status" value="1"/>
</dbReference>
<reference evidence="3" key="1">
    <citation type="submission" date="2018-06" db="EMBL/GenBank/DDBJ databases">
        <authorList>
            <person name="Li K."/>
        </authorList>
    </citation>
    <scope>NUCLEOTIDE SEQUENCE [LARGE SCALE GENOMIC DNA]</scope>
    <source>
        <strain evidence="3">ZFG47</strain>
        <plasmid evidence="3">unnamed1</plasmid>
    </source>
</reference>
<dbReference type="InterPro" id="IPR041380">
    <property type="entry name" value="Acetyltransf_17"/>
</dbReference>
<dbReference type="PANTHER" id="PTHR37817">
    <property type="entry name" value="N-ACETYLTRANSFERASE EIS"/>
    <property type="match status" value="1"/>
</dbReference>
<feature type="domain" description="N-acetyltransferase" evidence="1">
    <location>
        <begin position="2"/>
        <end position="144"/>
    </location>
</feature>
<dbReference type="InterPro" id="IPR036527">
    <property type="entry name" value="SCP2_sterol-bd_dom_sf"/>
</dbReference>
<dbReference type="KEGG" id="scad:DN051_44440"/>
<dbReference type="Gene3D" id="3.40.630.30">
    <property type="match status" value="2"/>
</dbReference>
<dbReference type="InterPro" id="IPR051554">
    <property type="entry name" value="Acetyltransferase_Eis"/>
</dbReference>
<dbReference type="RefSeq" id="WP_112443344.1">
    <property type="nucleotide sequence ID" value="NZ_CP030074.1"/>
</dbReference>
<evidence type="ECO:0000313" key="2">
    <source>
        <dbReference type="EMBL" id="AWW43559.1"/>
    </source>
</evidence>
<name>A0A2Z4JEM0_9ACTN</name>
<dbReference type="Proteomes" id="UP000249616">
    <property type="component" value="Plasmid unnamed1"/>
</dbReference>
<dbReference type="InterPro" id="IPR025559">
    <property type="entry name" value="Eis_dom"/>
</dbReference>
<dbReference type="EMBL" id="CP030074">
    <property type="protein sequence ID" value="AWW43559.1"/>
    <property type="molecule type" value="Genomic_DNA"/>
</dbReference>
<evidence type="ECO:0000313" key="3">
    <source>
        <dbReference type="Proteomes" id="UP000249616"/>
    </source>
</evidence>
<protein>
    <recommendedName>
        <fullName evidence="1">N-acetyltransferase domain-containing protein</fullName>
    </recommendedName>
</protein>
<organism evidence="2 3">
    <name type="scientific">Streptomyces cadmiisoli</name>
    <dbReference type="NCBI Taxonomy" id="2184053"/>
    <lineage>
        <taxon>Bacteria</taxon>
        <taxon>Bacillati</taxon>
        <taxon>Actinomycetota</taxon>
        <taxon>Actinomycetes</taxon>
        <taxon>Kitasatosporales</taxon>
        <taxon>Streptomycetaceae</taxon>
        <taxon>Streptomyces</taxon>
        <taxon>Streptomyces aurantiacus group</taxon>
    </lineage>
</organism>
<dbReference type="Pfam" id="PF13527">
    <property type="entry name" value="Acetyltransf_9"/>
    <property type="match status" value="1"/>
</dbReference>
<dbReference type="PANTHER" id="PTHR37817:SF1">
    <property type="entry name" value="N-ACETYLTRANSFERASE EIS"/>
    <property type="match status" value="1"/>
</dbReference>
<keyword evidence="3" id="KW-1185">Reference proteome</keyword>
<accession>A0A2Z4JEM0</accession>
<dbReference type="PROSITE" id="PS51186">
    <property type="entry name" value="GNAT"/>
    <property type="match status" value="1"/>
</dbReference>
<dbReference type="SUPFAM" id="SSF55729">
    <property type="entry name" value="Acyl-CoA N-acyltransferases (Nat)"/>
    <property type="match status" value="1"/>
</dbReference>
<evidence type="ECO:0000259" key="1">
    <source>
        <dbReference type="PROSITE" id="PS51186"/>
    </source>
</evidence>
<dbReference type="GO" id="GO:0034069">
    <property type="term" value="F:aminoglycoside N-acetyltransferase activity"/>
    <property type="evidence" value="ECO:0007669"/>
    <property type="project" value="TreeGrafter"/>
</dbReference>
<dbReference type="InterPro" id="IPR016181">
    <property type="entry name" value="Acyl_CoA_acyltransferase"/>
</dbReference>
<geneLocation type="plasmid" evidence="2 3">
    <name>unnamed1</name>
</geneLocation>